<feature type="compositionally biased region" description="Basic and acidic residues" evidence="2">
    <location>
        <begin position="58"/>
        <end position="95"/>
    </location>
</feature>
<feature type="compositionally biased region" description="Low complexity" evidence="2">
    <location>
        <begin position="492"/>
        <end position="505"/>
    </location>
</feature>
<reference evidence="3" key="1">
    <citation type="submission" date="2020-06" db="EMBL/GenBank/DDBJ databases">
        <authorList>
            <consortium name="Plant Systems Biology data submission"/>
        </authorList>
    </citation>
    <scope>NUCLEOTIDE SEQUENCE</scope>
    <source>
        <strain evidence="3">D6</strain>
    </source>
</reference>
<feature type="compositionally biased region" description="Polar residues" evidence="2">
    <location>
        <begin position="786"/>
        <end position="796"/>
    </location>
</feature>
<feature type="compositionally biased region" description="Acidic residues" evidence="2">
    <location>
        <begin position="159"/>
        <end position="168"/>
    </location>
</feature>
<keyword evidence="1" id="KW-0175">Coiled coil</keyword>
<organism evidence="3 4">
    <name type="scientific">Seminavis robusta</name>
    <dbReference type="NCBI Taxonomy" id="568900"/>
    <lineage>
        <taxon>Eukaryota</taxon>
        <taxon>Sar</taxon>
        <taxon>Stramenopiles</taxon>
        <taxon>Ochrophyta</taxon>
        <taxon>Bacillariophyta</taxon>
        <taxon>Bacillariophyceae</taxon>
        <taxon>Bacillariophycidae</taxon>
        <taxon>Naviculales</taxon>
        <taxon>Naviculaceae</taxon>
        <taxon>Seminavis</taxon>
    </lineage>
</organism>
<feature type="compositionally biased region" description="Basic and acidic residues" evidence="2">
    <location>
        <begin position="1"/>
        <end position="41"/>
    </location>
</feature>
<feature type="compositionally biased region" description="Basic residues" evidence="2">
    <location>
        <begin position="866"/>
        <end position="875"/>
    </location>
</feature>
<evidence type="ECO:0000256" key="1">
    <source>
        <dbReference type="SAM" id="Coils"/>
    </source>
</evidence>
<feature type="region of interest" description="Disordered" evidence="2">
    <location>
        <begin position="151"/>
        <end position="197"/>
    </location>
</feature>
<name>A0A9N8DY38_9STRA</name>
<feature type="compositionally biased region" description="Basic and acidic residues" evidence="2">
    <location>
        <begin position="182"/>
        <end position="197"/>
    </location>
</feature>
<feature type="compositionally biased region" description="Basic and acidic residues" evidence="2">
    <location>
        <begin position="658"/>
        <end position="671"/>
    </location>
</feature>
<feature type="compositionally biased region" description="Low complexity" evidence="2">
    <location>
        <begin position="43"/>
        <end position="57"/>
    </location>
</feature>
<feature type="compositionally biased region" description="Low complexity" evidence="2">
    <location>
        <begin position="450"/>
        <end position="474"/>
    </location>
</feature>
<dbReference type="Proteomes" id="UP001153069">
    <property type="component" value="Unassembled WGS sequence"/>
</dbReference>
<sequence length="1272" mass="144077">MKEPYEDRLQRAKNKLNQERARRKNREAVRDDASYSSERSKSSRTSFASEFSRSSSKFMEKSKVPRSEWRNKARAVIERGKNLKDQELELLRDAHNSGSGRTPQEREAQIDSLVERNACLNERERMLKVESELLDAAEAAAKADDLERAESYLGKDIEDHDNDTEEDESLHSDSRVTASRTADNRAKRIRENEADDLNRSFQAAKSVWLGRCKTDSKPATEHPTPVKTNSFHRPATAEKSHASKNKDKRTAKDGKERITLENLILISDIGNVDKKMNNNTPESPASVKSGKSTRSARSTKSAKPERVSNSRGKPVGHKVVVYPDSPDSAAKSEQNFGDNGKVTKHKVVAHPSSPESPPARGIKTKHSVVAYPSSPESVGSDYKARAKETNSLWSKSFREDETRDENENAGIKRNDRRNSHSSHRQKLVDPLASFERDREEEEPTPKKSYRVQSASVSVSSQISKFSSQRNSSSNCKEKAENEENGKNHSYRVHSSSASVSSQRSKYASHRNHDDHGSSASVASQRSKHSSHQDREEHGPSSSATISSQRSKYSSDRGPTTSCASVSSKNSKYSAGNNKHEDRGPSSSTSVASRRSKHSHRDDAQEDDEEDIARSSRSVTSQRSKYSSRHDTASHLDDEDEIAPSSRSVTSQRSKHSSHHDSSSGRDDEERMAPSSRSVRSQRSKHSSSSHQDDEERIAPSSRSVTSQRSKHSSSSHQDDEERTAPSSRSVTSQRSKYSSHHDSSNDRDDGDEIAPSSRSVTSQRSKYSSHHDSSYHRDDEDEIAPSSRSVTSQRSKYSSHHDSSSRRDNEDEIAPSSRSVTSQRSKYSSHRNSSNASVSSQRSKRSSRRSNRDDRVPSSGASVSSHRSRRSRCSRHHEEVLEDPDDHEDEFDDCMPPSELTIPLIIADLENTENQPPRKRELSYREKSAMLASMENNPVEAVESGIDEEPSLVAGRNVFHQLGQKAKNHKRLQSPYLSSNKKFGAETQSQPAAVGLKEQKNLYNNAKSERKFGTSANNTQVHQESESFKLNNLANENKELRARLEKERTRRSELDDKTTNLQLEVHKKGQEISQLKMKKDVSATHKEQLYKMEDALHETNRHLVVVVDENVKLREEVEEERARRCRLESQSKQTQTKLKRRSDEVVALAKELKKKEDRFNESLMEERRLREVAEKQLASACLHINNSEKERNEEMEELYRQNEELRHTVERLEAYLQKKLVKERKNNAQMRRRSGESQQGVINKKPTWTSTVSEITTDFEYNELNNSQMGEI</sequence>
<proteinExistence type="predicted"/>
<feature type="compositionally biased region" description="Low complexity" evidence="2">
    <location>
        <begin position="822"/>
        <end position="841"/>
    </location>
</feature>
<comment type="caution">
    <text evidence="3">The sequence shown here is derived from an EMBL/GenBank/DDBJ whole genome shotgun (WGS) entry which is preliminary data.</text>
</comment>
<dbReference type="AlphaFoldDB" id="A0A9N8DY38"/>
<feature type="compositionally biased region" description="Polar residues" evidence="2">
    <location>
        <begin position="539"/>
        <end position="576"/>
    </location>
</feature>
<keyword evidence="4" id="KW-1185">Reference proteome</keyword>
<evidence type="ECO:0000256" key="2">
    <source>
        <dbReference type="SAM" id="MobiDB-lite"/>
    </source>
</evidence>
<feature type="compositionally biased region" description="Polar residues" evidence="2">
    <location>
        <begin position="614"/>
        <end position="624"/>
    </location>
</feature>
<feature type="region of interest" description="Disordered" evidence="2">
    <location>
        <begin position="1"/>
        <end position="110"/>
    </location>
</feature>
<feature type="region of interest" description="Disordered" evidence="2">
    <location>
        <begin position="1224"/>
        <end position="1243"/>
    </location>
</feature>
<feature type="compositionally biased region" description="Basic and acidic residues" evidence="2">
    <location>
        <begin position="235"/>
        <end position="259"/>
    </location>
</feature>
<accession>A0A9N8DY38</accession>
<feature type="region of interest" description="Disordered" evidence="2">
    <location>
        <begin position="904"/>
        <end position="923"/>
    </location>
</feature>
<feature type="compositionally biased region" description="Basic and acidic residues" evidence="2">
    <location>
        <begin position="475"/>
        <end position="486"/>
    </location>
</feature>
<feature type="compositionally biased region" description="Polar residues" evidence="2">
    <location>
        <begin position="289"/>
        <end position="301"/>
    </location>
</feature>
<evidence type="ECO:0000313" key="3">
    <source>
        <dbReference type="EMBL" id="CAB9510921.1"/>
    </source>
</evidence>
<feature type="compositionally biased region" description="Basic and acidic residues" evidence="2">
    <location>
        <begin position="769"/>
        <end position="778"/>
    </location>
</feature>
<feature type="compositionally biased region" description="Basic and acidic residues" evidence="2">
    <location>
        <begin position="799"/>
        <end position="809"/>
    </location>
</feature>
<protein>
    <submittedName>
        <fullName evidence="3">Uncharacterized protein</fullName>
    </submittedName>
</protein>
<feature type="compositionally biased region" description="Polar residues" evidence="2">
    <location>
        <begin position="724"/>
        <end position="736"/>
    </location>
</feature>
<feature type="coiled-coil region" evidence="1">
    <location>
        <begin position="1138"/>
        <end position="1215"/>
    </location>
</feature>
<feature type="coiled-coil region" evidence="1">
    <location>
        <begin position="1030"/>
        <end position="1057"/>
    </location>
</feature>
<feature type="compositionally biased region" description="Acidic residues" evidence="2">
    <location>
        <begin position="880"/>
        <end position="893"/>
    </location>
</feature>
<feature type="region of interest" description="Disordered" evidence="2">
    <location>
        <begin position="209"/>
        <end position="899"/>
    </location>
</feature>
<gene>
    <name evidence="3" type="ORF">SEMRO_459_G147340.1</name>
</gene>
<dbReference type="EMBL" id="CAICTM010000458">
    <property type="protein sequence ID" value="CAB9510921.1"/>
    <property type="molecule type" value="Genomic_DNA"/>
</dbReference>
<evidence type="ECO:0000313" key="4">
    <source>
        <dbReference type="Proteomes" id="UP001153069"/>
    </source>
</evidence>